<protein>
    <recommendedName>
        <fullName evidence="1">RNA-editing substrate-binding complex 6 protein domain-containing protein</fullName>
    </recommendedName>
</protein>
<dbReference type="Pfam" id="PF26188">
    <property type="entry name" value="RESC6"/>
    <property type="match status" value="2"/>
</dbReference>
<dbReference type="GO" id="GO:0000963">
    <property type="term" value="P:mitochondrial RNA processing"/>
    <property type="evidence" value="ECO:0007669"/>
    <property type="project" value="TreeGrafter"/>
</dbReference>
<dbReference type="AlphaFoldDB" id="A0A812UVI3"/>
<evidence type="ECO:0000313" key="2">
    <source>
        <dbReference type="EMBL" id="CAE7586418.1"/>
    </source>
</evidence>
<dbReference type="EMBL" id="CAJNDS010002757">
    <property type="protein sequence ID" value="CAE7586418.1"/>
    <property type="molecule type" value="Genomic_DNA"/>
</dbReference>
<keyword evidence="3" id="KW-1185">Reference proteome</keyword>
<reference evidence="2" key="1">
    <citation type="submission" date="2021-02" db="EMBL/GenBank/DDBJ databases">
        <authorList>
            <person name="Dougan E. K."/>
            <person name="Rhodes N."/>
            <person name="Thang M."/>
            <person name="Chan C."/>
        </authorList>
    </citation>
    <scope>NUCLEOTIDE SEQUENCE</scope>
</reference>
<evidence type="ECO:0000313" key="3">
    <source>
        <dbReference type="Proteomes" id="UP000604046"/>
    </source>
</evidence>
<comment type="caution">
    <text evidence="2">The sequence shown here is derived from an EMBL/GenBank/DDBJ whole genome shotgun (WGS) entry which is preliminary data.</text>
</comment>
<dbReference type="PANTHER" id="PTHR21228">
    <property type="entry name" value="FAST LEU-RICH DOMAIN-CONTAINING"/>
    <property type="match status" value="1"/>
</dbReference>
<accession>A0A812UVI3</accession>
<dbReference type="Proteomes" id="UP000604046">
    <property type="component" value="Unassembled WGS sequence"/>
</dbReference>
<proteinExistence type="predicted"/>
<sequence length="722" mass="79881">MATPPPGDREDVIREACKAHDIAKAVMMIANLSDDDGVQILPNLVDDLSQALQAASRSDGEEGRLRSIPAEQLAELAYQMGRSPVAPGQQPVVAKILQVTADKATHRTEELPPRCLSRMAWGFAGASVRNDSLMSVVAAGVVNKSRGFNHEELSNTAWAFAKCGLWNAQLAECLVRECIDKIDTFTAQSLANMSWAMAQWGRREEALLLAIAQALLKKRESFEPTQMSMVSWAFSTLSFKHDQLMSAIMGESMSQIRAFSNPELAHLAWAYANLRIQDRGLYSAISQQLGRQVQRSSASMQPAELANLAWAFAKNMMGTDSVMRYIAEHAEPQIGSFKAAEITMLTWAFAATGQQRVGLMSEIGSKVAKRAEKLSASQLAHVTWAFGALAMRQADLCEKVARCFEHNRANFSAQGLTQIVWGFAMVQYRDKEFMDLAAPQIVQGIAELKPLALWRCSWAYDTLLVSNLDLRKAILDAAAARVNEFSLKGLARLAESYKMGHRSESDAGLELHLKERLSFAVQGFNRLFPAVGALNDEDLPPLQHIGMGDLRMSATKYILEKLGFATPSWSFVSSCLKEVSNRRLADCVGFEIQAENPLERVEAHEFRVRAFDEGRMDDEILEVTQTLVPDLFGRTVASEAVLHALAEACACIYRTLLVDPQSDGDCQAVCGYFRMFLSQIPSFSIIALLVQMRTRFPNLQIEFVEMQMAAPKNALKCGMESQ</sequence>
<dbReference type="InterPro" id="IPR058917">
    <property type="entry name" value="RESC6_dom"/>
</dbReference>
<name>A0A812UVI3_9DINO</name>
<gene>
    <name evidence="2" type="ORF">SNAT2548_LOCUS33426</name>
</gene>
<dbReference type="InterPro" id="IPR050870">
    <property type="entry name" value="FAST_kinase"/>
</dbReference>
<feature type="domain" description="RNA-editing substrate-binding complex 6 protein" evidence="1">
    <location>
        <begin position="287"/>
        <end position="482"/>
    </location>
</feature>
<dbReference type="GO" id="GO:0003723">
    <property type="term" value="F:RNA binding"/>
    <property type="evidence" value="ECO:0007669"/>
    <property type="project" value="TreeGrafter"/>
</dbReference>
<dbReference type="GO" id="GO:0005759">
    <property type="term" value="C:mitochondrial matrix"/>
    <property type="evidence" value="ECO:0007669"/>
    <property type="project" value="TreeGrafter"/>
</dbReference>
<dbReference type="PANTHER" id="PTHR21228:SF40">
    <property type="entry name" value="LD45607P"/>
    <property type="match status" value="1"/>
</dbReference>
<dbReference type="GO" id="GO:0044528">
    <property type="term" value="P:regulation of mitochondrial mRNA stability"/>
    <property type="evidence" value="ECO:0007669"/>
    <property type="project" value="TreeGrafter"/>
</dbReference>
<evidence type="ECO:0000259" key="1">
    <source>
        <dbReference type="Pfam" id="PF26188"/>
    </source>
</evidence>
<feature type="domain" description="RNA-editing substrate-binding complex 6 protein" evidence="1">
    <location>
        <begin position="95"/>
        <end position="278"/>
    </location>
</feature>
<dbReference type="GO" id="GO:0035770">
    <property type="term" value="C:ribonucleoprotein granule"/>
    <property type="evidence" value="ECO:0007669"/>
    <property type="project" value="TreeGrafter"/>
</dbReference>
<organism evidence="2 3">
    <name type="scientific">Symbiodinium natans</name>
    <dbReference type="NCBI Taxonomy" id="878477"/>
    <lineage>
        <taxon>Eukaryota</taxon>
        <taxon>Sar</taxon>
        <taxon>Alveolata</taxon>
        <taxon>Dinophyceae</taxon>
        <taxon>Suessiales</taxon>
        <taxon>Symbiodiniaceae</taxon>
        <taxon>Symbiodinium</taxon>
    </lineage>
</organism>